<keyword evidence="2" id="KW-1185">Reference proteome</keyword>
<reference evidence="1 2" key="1">
    <citation type="journal article" date="2019" name="Commun. Biol.">
        <title>The bagworm genome reveals a unique fibroin gene that provides high tensile strength.</title>
        <authorList>
            <person name="Kono N."/>
            <person name="Nakamura H."/>
            <person name="Ohtoshi R."/>
            <person name="Tomita M."/>
            <person name="Numata K."/>
            <person name="Arakawa K."/>
        </authorList>
    </citation>
    <scope>NUCLEOTIDE SEQUENCE [LARGE SCALE GENOMIC DNA]</scope>
</reference>
<proteinExistence type="predicted"/>
<name>A0A4C1WSZ2_EUMVA</name>
<dbReference type="Proteomes" id="UP000299102">
    <property type="component" value="Unassembled WGS sequence"/>
</dbReference>
<gene>
    <name evidence="1" type="ORF">EVAR_88118_1</name>
</gene>
<sequence length="113" mass="12312">MIILDVHTPPSRSLCGLSGGGIAARDFIRTGSVTPAAAGMRPGGGVRRGRAAVYILYDRCAFSVPTLYSVQARGCRFRRSDGMESRKRINLFTKLTLLPQRDPNIAKPTHARL</sequence>
<evidence type="ECO:0000313" key="1">
    <source>
        <dbReference type="EMBL" id="GBP53234.1"/>
    </source>
</evidence>
<protein>
    <submittedName>
        <fullName evidence="1">Uncharacterized protein</fullName>
    </submittedName>
</protein>
<dbReference type="EMBL" id="BGZK01000619">
    <property type="protein sequence ID" value="GBP53234.1"/>
    <property type="molecule type" value="Genomic_DNA"/>
</dbReference>
<comment type="caution">
    <text evidence="1">The sequence shown here is derived from an EMBL/GenBank/DDBJ whole genome shotgun (WGS) entry which is preliminary data.</text>
</comment>
<accession>A0A4C1WSZ2</accession>
<organism evidence="1 2">
    <name type="scientific">Eumeta variegata</name>
    <name type="common">Bagworm moth</name>
    <name type="synonym">Eumeta japonica</name>
    <dbReference type="NCBI Taxonomy" id="151549"/>
    <lineage>
        <taxon>Eukaryota</taxon>
        <taxon>Metazoa</taxon>
        <taxon>Ecdysozoa</taxon>
        <taxon>Arthropoda</taxon>
        <taxon>Hexapoda</taxon>
        <taxon>Insecta</taxon>
        <taxon>Pterygota</taxon>
        <taxon>Neoptera</taxon>
        <taxon>Endopterygota</taxon>
        <taxon>Lepidoptera</taxon>
        <taxon>Glossata</taxon>
        <taxon>Ditrysia</taxon>
        <taxon>Tineoidea</taxon>
        <taxon>Psychidae</taxon>
        <taxon>Oiketicinae</taxon>
        <taxon>Eumeta</taxon>
    </lineage>
</organism>
<dbReference type="AlphaFoldDB" id="A0A4C1WSZ2"/>
<evidence type="ECO:0000313" key="2">
    <source>
        <dbReference type="Proteomes" id="UP000299102"/>
    </source>
</evidence>